<evidence type="ECO:0000313" key="9">
    <source>
        <dbReference type="Proteomes" id="UP000193642"/>
    </source>
</evidence>
<feature type="non-terminal residue" evidence="8">
    <location>
        <position position="1"/>
    </location>
</feature>
<dbReference type="GO" id="GO:0045329">
    <property type="term" value="P:carnitine biosynthetic process"/>
    <property type="evidence" value="ECO:0007669"/>
    <property type="project" value="TreeGrafter"/>
</dbReference>
<dbReference type="InterPro" id="IPR003819">
    <property type="entry name" value="TauD/TfdA-like"/>
</dbReference>
<dbReference type="Pfam" id="PF02668">
    <property type="entry name" value="TauD"/>
    <property type="match status" value="1"/>
</dbReference>
<comment type="caution">
    <text evidence="8">The sequence shown here is derived from an EMBL/GenBank/DDBJ whole genome shotgun (WGS) entry which is preliminary data.</text>
</comment>
<comment type="similarity">
    <text evidence="2">Belongs to the gamma-BBH/TMLD family.</text>
</comment>
<dbReference type="Proteomes" id="UP000193642">
    <property type="component" value="Unassembled WGS sequence"/>
</dbReference>
<keyword evidence="4 8" id="KW-0223">Dioxygenase</keyword>
<dbReference type="PANTHER" id="PTHR10696">
    <property type="entry name" value="GAMMA-BUTYROBETAINE HYDROXYLASE-RELATED"/>
    <property type="match status" value="1"/>
</dbReference>
<keyword evidence="3" id="KW-0479">Metal-binding</keyword>
<keyword evidence="9" id="KW-1185">Reference proteome</keyword>
<sequence>LLKLLTQLQEHGLAFIKNIPTDEADDPAKLPQLETIIKAIGCVVRESFYGRTWDVKSVKNAKNIAYTSLDLGLHMDLLYFESPPGIQFLHSLKNTVTGGESIFLDSYHAALTLKRESPHHYKTLCETPITFHYDNDSHLMKQHRYTISENNLNSEAPFGLRVFYSPPFQGPLDKVTSVEQMENLVEAMRAFEDIMRRPGMVYRTRLEPGTAVVFRNLRVLHGRTEFDAQSGERHFKGSYVDYDVVSDRFLFLARKAGLM</sequence>
<dbReference type="OrthoDB" id="406634at2759"/>
<evidence type="ECO:0000256" key="3">
    <source>
        <dbReference type="ARBA" id="ARBA00022723"/>
    </source>
</evidence>
<keyword evidence="5" id="KW-0560">Oxidoreductase</keyword>
<evidence type="ECO:0000256" key="4">
    <source>
        <dbReference type="ARBA" id="ARBA00022964"/>
    </source>
</evidence>
<feature type="domain" description="TauD/TfdA-like" evidence="7">
    <location>
        <begin position="6"/>
        <end position="239"/>
    </location>
</feature>
<evidence type="ECO:0000256" key="6">
    <source>
        <dbReference type="ARBA" id="ARBA00023004"/>
    </source>
</evidence>
<reference evidence="8 9" key="1">
    <citation type="submission" date="2016-07" db="EMBL/GenBank/DDBJ databases">
        <title>Pervasive Adenine N6-methylation of Active Genes in Fungi.</title>
        <authorList>
            <consortium name="DOE Joint Genome Institute"/>
            <person name="Mondo S.J."/>
            <person name="Dannebaum R.O."/>
            <person name="Kuo R.C."/>
            <person name="Labutti K."/>
            <person name="Haridas S."/>
            <person name="Kuo A."/>
            <person name="Salamov A."/>
            <person name="Ahrendt S.R."/>
            <person name="Lipzen A."/>
            <person name="Sullivan W."/>
            <person name="Andreopoulos W.B."/>
            <person name="Clum A."/>
            <person name="Lindquist E."/>
            <person name="Daum C."/>
            <person name="Ramamoorthy G.K."/>
            <person name="Gryganskyi A."/>
            <person name="Culley D."/>
            <person name="Magnuson J.K."/>
            <person name="James T.Y."/>
            <person name="O'Malley M.A."/>
            <person name="Stajich J.E."/>
            <person name="Spatafora J.W."/>
            <person name="Visel A."/>
            <person name="Grigoriev I.V."/>
        </authorList>
    </citation>
    <scope>NUCLEOTIDE SEQUENCE [LARGE SCALE GENOMIC DNA]</scope>
    <source>
        <strain evidence="8 9">JEL800</strain>
    </source>
</reference>
<dbReference type="GO" id="GO:0005739">
    <property type="term" value="C:mitochondrion"/>
    <property type="evidence" value="ECO:0007669"/>
    <property type="project" value="TreeGrafter"/>
</dbReference>
<dbReference type="EMBL" id="MCGO01000009">
    <property type="protein sequence ID" value="ORY49617.1"/>
    <property type="molecule type" value="Genomic_DNA"/>
</dbReference>
<dbReference type="STRING" id="329046.A0A1Y2CRM5"/>
<dbReference type="InterPro" id="IPR050411">
    <property type="entry name" value="AlphaKG_dependent_hydroxylases"/>
</dbReference>
<keyword evidence="6" id="KW-0408">Iron</keyword>
<comment type="cofactor">
    <cofactor evidence="1">
        <name>Fe(2+)</name>
        <dbReference type="ChEBI" id="CHEBI:29033"/>
    </cofactor>
</comment>
<dbReference type="PANTHER" id="PTHR10696:SF25">
    <property type="entry name" value="OXIDOREDUCTASE AIM17-RELATED"/>
    <property type="match status" value="1"/>
</dbReference>
<name>A0A1Y2CRM5_9FUNG</name>
<organism evidence="8 9">
    <name type="scientific">Rhizoclosmatium globosum</name>
    <dbReference type="NCBI Taxonomy" id="329046"/>
    <lineage>
        <taxon>Eukaryota</taxon>
        <taxon>Fungi</taxon>
        <taxon>Fungi incertae sedis</taxon>
        <taxon>Chytridiomycota</taxon>
        <taxon>Chytridiomycota incertae sedis</taxon>
        <taxon>Chytridiomycetes</taxon>
        <taxon>Chytridiales</taxon>
        <taxon>Chytriomycetaceae</taxon>
        <taxon>Rhizoclosmatium</taxon>
    </lineage>
</organism>
<dbReference type="InterPro" id="IPR042098">
    <property type="entry name" value="TauD-like_sf"/>
</dbReference>
<dbReference type="Gene3D" id="3.60.130.10">
    <property type="entry name" value="Clavaminate synthase-like"/>
    <property type="match status" value="1"/>
</dbReference>
<accession>A0A1Y2CRM5</accession>
<gene>
    <name evidence="8" type="ORF">BCR33DRAFT_657111</name>
</gene>
<dbReference type="SUPFAM" id="SSF51197">
    <property type="entry name" value="Clavaminate synthase-like"/>
    <property type="match status" value="1"/>
</dbReference>
<dbReference type="CDD" id="cd00250">
    <property type="entry name" value="CAS_like"/>
    <property type="match status" value="1"/>
</dbReference>
<evidence type="ECO:0000256" key="2">
    <source>
        <dbReference type="ARBA" id="ARBA00008654"/>
    </source>
</evidence>
<dbReference type="GO" id="GO:0046872">
    <property type="term" value="F:metal ion binding"/>
    <property type="evidence" value="ECO:0007669"/>
    <property type="project" value="UniProtKB-KW"/>
</dbReference>
<evidence type="ECO:0000259" key="7">
    <source>
        <dbReference type="Pfam" id="PF02668"/>
    </source>
</evidence>
<evidence type="ECO:0000256" key="5">
    <source>
        <dbReference type="ARBA" id="ARBA00023002"/>
    </source>
</evidence>
<proteinExistence type="inferred from homology"/>
<dbReference type="GO" id="GO:0051213">
    <property type="term" value="F:dioxygenase activity"/>
    <property type="evidence" value="ECO:0007669"/>
    <property type="project" value="UniProtKB-KW"/>
</dbReference>
<evidence type="ECO:0000256" key="1">
    <source>
        <dbReference type="ARBA" id="ARBA00001954"/>
    </source>
</evidence>
<evidence type="ECO:0000313" key="8">
    <source>
        <dbReference type="EMBL" id="ORY49617.1"/>
    </source>
</evidence>
<dbReference type="AlphaFoldDB" id="A0A1Y2CRM5"/>
<protein>
    <submittedName>
        <fullName evidence="8">Gamma-butyrobetaine dioxygenase</fullName>
    </submittedName>
</protein>